<evidence type="ECO:0000259" key="1">
    <source>
        <dbReference type="Pfam" id="PF09983"/>
    </source>
</evidence>
<accession>A0ABR7G3U4</accession>
<feature type="domain" description="Wadjet protein JetD C-terminal" evidence="1">
    <location>
        <begin position="254"/>
        <end position="404"/>
    </location>
</feature>
<organism evidence="2 3">
    <name type="scientific">Ruminococcus hominis</name>
    <dbReference type="NCBI Taxonomy" id="2763065"/>
    <lineage>
        <taxon>Bacteria</taxon>
        <taxon>Bacillati</taxon>
        <taxon>Bacillota</taxon>
        <taxon>Clostridia</taxon>
        <taxon>Eubacteriales</taxon>
        <taxon>Oscillospiraceae</taxon>
        <taxon>Ruminococcus</taxon>
    </lineage>
</organism>
<dbReference type="EMBL" id="JACOPE010000001">
    <property type="protein sequence ID" value="MBC5682094.1"/>
    <property type="molecule type" value="Genomic_DNA"/>
</dbReference>
<reference evidence="2 3" key="1">
    <citation type="submission" date="2020-08" db="EMBL/GenBank/DDBJ databases">
        <title>Genome public.</title>
        <authorList>
            <person name="Liu C."/>
            <person name="Sun Q."/>
        </authorList>
    </citation>
    <scope>NUCLEOTIDE SEQUENCE [LARGE SCALE GENOMIC DNA]</scope>
    <source>
        <strain evidence="2 3">NSJ-13</strain>
    </source>
</reference>
<dbReference type="Pfam" id="PF09983">
    <property type="entry name" value="JetD_C"/>
    <property type="match status" value="1"/>
</dbReference>
<evidence type="ECO:0000313" key="3">
    <source>
        <dbReference type="Proteomes" id="UP000631576"/>
    </source>
</evidence>
<gene>
    <name evidence="2" type="ORF">H8S40_00550</name>
</gene>
<dbReference type="InterPro" id="IPR024534">
    <property type="entry name" value="JetD_C"/>
</dbReference>
<name>A0ABR7G3U4_9FIRM</name>
<sequence length="411" mass="48510">MYILNKIIEKCEYHSAKDWKPGETGNRTITIQQKDYTKCGKTELINEVRDLENQKLIQVKWILRYSDIEKIQYSLEQLPQLYQLAEQEAQKNGDTFVPKYRLVQQYQNKIEAEQKQGWQNVWIRSYYDSLLQKLHNIGDGKIPKELEKFELYRDCLRGINALTEAIFKRVFSKRYLGNTKKFEKEVQAHIITIAKNYCNDVTEDMDDTSVLEQLLIKEYGQEMALKGPLKLLIQEPNGTEQEIDTSNFKYGFVLNTQTLQHMTIKNEVVPFQRIVSIENKANFEAMTYSDDTLYVYSHGYYGPYERSFLQKLAEILDANQQMEYFHSGDLDYGGVKIFEYIQNRIFPKLQPLYMDVEIYEKYKDFAEPLEPQTLVKLEKTKIPILQDLIDKLIQEEKGLEQEILLSFIGHL</sequence>
<dbReference type="RefSeq" id="WP_186864301.1">
    <property type="nucleotide sequence ID" value="NZ_JACOPE010000001.1"/>
</dbReference>
<protein>
    <submittedName>
        <fullName evidence="2">DUF2399 domain-containing protein</fullName>
    </submittedName>
</protein>
<proteinExistence type="predicted"/>
<dbReference type="Proteomes" id="UP000631576">
    <property type="component" value="Unassembled WGS sequence"/>
</dbReference>
<keyword evidence="3" id="KW-1185">Reference proteome</keyword>
<comment type="caution">
    <text evidence="2">The sequence shown here is derived from an EMBL/GenBank/DDBJ whole genome shotgun (WGS) entry which is preliminary data.</text>
</comment>
<evidence type="ECO:0000313" key="2">
    <source>
        <dbReference type="EMBL" id="MBC5682094.1"/>
    </source>
</evidence>